<dbReference type="InterPro" id="IPR003644">
    <property type="entry name" value="Calx_beta"/>
</dbReference>
<keyword evidence="5" id="KW-0106">Calcium</keyword>
<feature type="chain" id="PRO_5025410384" evidence="11">
    <location>
        <begin position="28"/>
        <end position="3113"/>
    </location>
</feature>
<feature type="repeat" description="CSPG" evidence="8">
    <location>
        <begin position="1299"/>
        <end position="1395"/>
    </location>
</feature>
<evidence type="ECO:0000313" key="13">
    <source>
        <dbReference type="Ensembl" id="ENSPCLP00000022606.1"/>
    </source>
</evidence>
<dbReference type="GO" id="GO:0046872">
    <property type="term" value="F:metal ion binding"/>
    <property type="evidence" value="ECO:0007669"/>
    <property type="project" value="UniProtKB-KW"/>
</dbReference>
<feature type="domain" description="Calx-beta" evidence="12">
    <location>
        <begin position="2182"/>
        <end position="2283"/>
    </location>
</feature>
<feature type="domain" description="Calx-beta" evidence="12">
    <location>
        <begin position="1755"/>
        <end position="1854"/>
    </location>
</feature>
<dbReference type="Ensembl" id="ENSPCLT00000031303.1">
    <property type="protein sequence ID" value="ENSPCLP00000022606.1"/>
    <property type="gene ID" value="ENSPCLG00000019872.1"/>
</dbReference>
<dbReference type="GO" id="GO:0007155">
    <property type="term" value="P:cell adhesion"/>
    <property type="evidence" value="ECO:0007669"/>
    <property type="project" value="UniProtKB-KW"/>
</dbReference>
<dbReference type="Pfam" id="PF19309">
    <property type="entry name" value="Frem_N"/>
    <property type="match status" value="1"/>
</dbReference>
<evidence type="ECO:0000256" key="1">
    <source>
        <dbReference type="ARBA" id="ARBA00005529"/>
    </source>
</evidence>
<feature type="repeat" description="CSPG" evidence="8">
    <location>
        <begin position="941"/>
        <end position="1033"/>
    </location>
</feature>
<feature type="repeat" description="CSPG" evidence="8">
    <location>
        <begin position="302"/>
        <end position="396"/>
    </location>
</feature>
<accession>A0A669R494</accession>
<keyword evidence="10" id="KW-0472">Membrane</keyword>
<dbReference type="PANTHER" id="PTHR45739:SF4">
    <property type="entry name" value="FRAS1-RELATED EXTRACELLULAR MATRIX PROTEIN 2"/>
    <property type="match status" value="1"/>
</dbReference>
<feature type="repeat" description="CSPG" evidence="8">
    <location>
        <begin position="1651"/>
        <end position="1748"/>
    </location>
</feature>
<feature type="repeat" description="CSPG" evidence="8">
    <location>
        <begin position="1528"/>
        <end position="1617"/>
    </location>
</feature>
<dbReference type="InterPro" id="IPR038081">
    <property type="entry name" value="CalX-like_sf"/>
</dbReference>
<dbReference type="PROSITE" id="PS51854">
    <property type="entry name" value="CSPG"/>
    <property type="match status" value="12"/>
</dbReference>
<gene>
    <name evidence="13" type="primary">FREM2</name>
</gene>
<proteinExistence type="inferred from homology"/>
<dbReference type="InterPro" id="IPR039005">
    <property type="entry name" value="CSPG_rpt"/>
</dbReference>
<dbReference type="GO" id="GO:0007154">
    <property type="term" value="P:cell communication"/>
    <property type="evidence" value="ECO:0007669"/>
    <property type="project" value="InterPro"/>
</dbReference>
<evidence type="ECO:0000256" key="3">
    <source>
        <dbReference type="ARBA" id="ARBA00022729"/>
    </source>
</evidence>
<keyword evidence="6" id="KW-0130">Cell adhesion</keyword>
<evidence type="ECO:0000313" key="14">
    <source>
        <dbReference type="Proteomes" id="UP000472261"/>
    </source>
</evidence>
<dbReference type="GO" id="GO:0009653">
    <property type="term" value="P:anatomical structure morphogenesis"/>
    <property type="evidence" value="ECO:0007669"/>
    <property type="project" value="TreeGrafter"/>
</dbReference>
<feature type="repeat" description="CSPG" evidence="8">
    <location>
        <begin position="542"/>
        <end position="667"/>
    </location>
</feature>
<evidence type="ECO:0000256" key="8">
    <source>
        <dbReference type="PROSITE-ProRule" id="PRU01201"/>
    </source>
</evidence>
<evidence type="ECO:0000259" key="12">
    <source>
        <dbReference type="SMART" id="SM00237"/>
    </source>
</evidence>
<keyword evidence="10" id="KW-0812">Transmembrane</keyword>
<evidence type="ECO:0000256" key="11">
    <source>
        <dbReference type="SAM" id="SignalP"/>
    </source>
</evidence>
<protein>
    <submittedName>
        <fullName evidence="13">FRAS1 related extracellular matrix 2</fullName>
    </submittedName>
</protein>
<evidence type="ECO:0000256" key="7">
    <source>
        <dbReference type="ARBA" id="ARBA00023180"/>
    </source>
</evidence>
<feature type="transmembrane region" description="Helical" evidence="10">
    <location>
        <begin position="3053"/>
        <end position="3079"/>
    </location>
</feature>
<keyword evidence="14" id="KW-1185">Reference proteome</keyword>
<dbReference type="FunFam" id="2.60.40.2030:FF:000011">
    <property type="entry name" value="Fras1-related extracellular matrix protein 2"/>
    <property type="match status" value="1"/>
</dbReference>
<evidence type="ECO:0000256" key="6">
    <source>
        <dbReference type="ARBA" id="ARBA00022889"/>
    </source>
</evidence>
<dbReference type="GO" id="GO:0016020">
    <property type="term" value="C:membrane"/>
    <property type="evidence" value="ECO:0007669"/>
    <property type="project" value="InterPro"/>
</dbReference>
<dbReference type="Pfam" id="PF03160">
    <property type="entry name" value="Calx-beta"/>
    <property type="match status" value="5"/>
</dbReference>
<evidence type="ECO:0000256" key="2">
    <source>
        <dbReference type="ARBA" id="ARBA00022723"/>
    </source>
</evidence>
<dbReference type="Proteomes" id="UP000472261">
    <property type="component" value="Unplaced"/>
</dbReference>
<evidence type="ECO:0000256" key="10">
    <source>
        <dbReference type="SAM" id="Phobius"/>
    </source>
</evidence>
<keyword evidence="2" id="KW-0479">Metal-binding</keyword>
<feature type="repeat" description="CSPG" evidence="8">
    <location>
        <begin position="824"/>
        <end position="915"/>
    </location>
</feature>
<dbReference type="Gene3D" id="2.60.40.2030">
    <property type="match status" value="5"/>
</dbReference>
<keyword evidence="10" id="KW-1133">Transmembrane helix</keyword>
<feature type="repeat" description="CSPG" evidence="8">
    <location>
        <begin position="1062"/>
        <end position="1164"/>
    </location>
</feature>
<dbReference type="SMART" id="SM00237">
    <property type="entry name" value="Calx_beta"/>
    <property type="match status" value="4"/>
</dbReference>
<organism evidence="13 14">
    <name type="scientific">Phasianus colchicus</name>
    <name type="common">Common pheasant</name>
    <dbReference type="NCBI Taxonomy" id="9054"/>
    <lineage>
        <taxon>Eukaryota</taxon>
        <taxon>Metazoa</taxon>
        <taxon>Chordata</taxon>
        <taxon>Craniata</taxon>
        <taxon>Vertebrata</taxon>
        <taxon>Euteleostomi</taxon>
        <taxon>Archelosauria</taxon>
        <taxon>Archosauria</taxon>
        <taxon>Dinosauria</taxon>
        <taxon>Saurischia</taxon>
        <taxon>Theropoda</taxon>
        <taxon>Coelurosauria</taxon>
        <taxon>Aves</taxon>
        <taxon>Neognathae</taxon>
        <taxon>Galloanserae</taxon>
        <taxon>Galliformes</taxon>
        <taxon>Phasianidae</taxon>
        <taxon>Phasianinae</taxon>
        <taxon>Phasianus</taxon>
    </lineage>
</organism>
<feature type="domain" description="Calx-beta" evidence="12">
    <location>
        <begin position="1995"/>
        <end position="2099"/>
    </location>
</feature>
<feature type="repeat" description="CSPG" evidence="8">
    <location>
        <begin position="692"/>
        <end position="803"/>
    </location>
</feature>
<feature type="region of interest" description="Disordered" evidence="9">
    <location>
        <begin position="3088"/>
        <end position="3113"/>
    </location>
</feature>
<reference evidence="13" key="2">
    <citation type="submission" date="2025-09" db="UniProtKB">
        <authorList>
            <consortium name="Ensembl"/>
        </authorList>
    </citation>
    <scope>IDENTIFICATION</scope>
</reference>
<name>A0A669R494_PHACC</name>
<feature type="repeat" description="CSPG" evidence="8">
    <location>
        <begin position="1416"/>
        <end position="1508"/>
    </location>
</feature>
<dbReference type="FunFam" id="2.60.40.2030:FF:000008">
    <property type="entry name" value="FRAS1-related extracellular matrix protein 2"/>
    <property type="match status" value="1"/>
</dbReference>
<dbReference type="Pfam" id="PF16184">
    <property type="entry name" value="Cadherin_3"/>
    <property type="match status" value="12"/>
</dbReference>
<dbReference type="SUPFAM" id="SSF141072">
    <property type="entry name" value="CalX-like"/>
    <property type="match status" value="5"/>
</dbReference>
<dbReference type="InterPro" id="IPR045658">
    <property type="entry name" value="FRAS1-rel_N"/>
</dbReference>
<evidence type="ECO:0000256" key="4">
    <source>
        <dbReference type="ARBA" id="ARBA00022737"/>
    </source>
</evidence>
<comment type="similarity">
    <text evidence="1">Belongs to the FRAS1 family.</text>
</comment>
<reference evidence="13" key="1">
    <citation type="submission" date="2025-08" db="UniProtKB">
        <authorList>
            <consortium name="Ensembl"/>
        </authorList>
    </citation>
    <scope>IDENTIFICATION</scope>
</reference>
<feature type="repeat" description="CSPG" evidence="8">
    <location>
        <begin position="1185"/>
        <end position="1278"/>
    </location>
</feature>
<sequence>MQAVLAVPRRLPAGLLLLAGCVCLGLPEPPPPPGRAAVSSPWAPEAAAPVVVANRGLRVPLGRSAWLDPTRDLVLQVQPGDRCHLTVLDEDPLWQRPGRLSPRRFPCDFGPREVRYSHLGGRSPARDRVRLQLRYDSPSRALVLPLVLEVEVLFTQLEIVTRNLPLVVERLRGTSSPLDARSLEFAFEPGRQRCRVGLLPSLTGLPRYGEILNYPAAVAMPAGGSVEAAGGGPVPASMWDCEEFLRLGLRYRHTAAGSSPNRDLVPLVAELWEATGAGAPLKREYFQVLVRIRGGMENVAPKPSFMAMLMMEVDQFVLTALTPDMLAAEDAESPPDLLLFNITSPFGPGQGHMVSTDDRSLPISSFSQRDVRELRIAYQPPVDDSDQERLFELELEVLDPEGAASEPFAFVIVVKPMNTLAPVVTRNTGLVLYEGQSRPLSGPGPSPNLVISDEDDLEQVQVSVVAGLRHGHLTLLEDTPASAAPRKHFTVAELAAGRVIYQHDGSESPLSDNLVLRLEDGGSRHHVEFLFPITLVPTDDQPPLLNANTGLAIAEGETVPITTRALSATDIDSQDAILLFTVESGPRAGQLLLRQAQPPPGWEEEEEDEGFSWRKVPGIVGSSLIYEKPVREWLQQDIVEGRLYYHHFGPHSPGPGVVLDQFVFRVQDDNDPPNRSGPQTFVIRVHPVDRLAPELHSSSSLHLIVAEQQVTPLRRKHLCYTDQDSGDRELRYTVTQPPTDTDSNHPPDEHGARLGSLVLTEDHSVEVTHFTQAQINHHKISYRPPQEELGVAPHLIQFHYQVEDAAGNAAEGTFTIYLQPVDNQPPEITNTGFALPEGGSHVLSPTELDASDTDTELAHLRFILTQAPRYGQLQLSGYSLILGGAFGLEDIRQGRVVYVHSGAETNSDTCRFDVSDGVHVVPITLKVNVHPVDDEVPTLRLAPGTVGSYLDVLENGAVEITANVIQGTDEDTDDLMLTFIVEDPPQHGNILVQGVPAERFSQRDVLDGAVVYAHTGGEIGLLPKEDTFNLTLSDLSEEWNIRGNVVQGVSVLVTILPVDNKAPEIFVGEQFRVMEGDKRVITPAHLRAEDVDTPSDDILCTIVAQSTSGYVENISPAPGSEKSRAGIAISAFTLKDLRQGHIFYVQSIHKGVEPVEDRFAFRCSDGINFSQRHVFPIVIKPMNDEEPEIFLREFVVMEGMSLVIDTPILNAIDGDIPADELIFTITRLPRHGHIVNQLVNGTVLAESFTLDQITESSNILYEHDDSETREDNFEVKLSDGKHTTVKTIFIMVIPVDDETPRMAINDGLEIEVGETRTIHNRILKATDLDSEDKTLTYIIRYGPGQGLLQRLKPSGGVENITLGMNFTQDEVDRNLIQYMHFGREGVRDLIKFDVTDGINPLIDRYFYVTVGSIDIVFPDVISKGVSLKEGGKVTLTTDLLSTSDLNSPDENLVFTITRAPVRGHLECTDQPGVPISTFTQLLLAGNKIYYIHTSEDEVKMDSFEFEVTDGYNPVFRTFRISISDVDNKKPIVTIHNLVVTENEYKLITPFELTVEDRDTPDPLLKFVITQIPVHGQIMFNNSKPVTTFTKQDLNENLISYRHDGTESVEDSFSFTVTDGTHADFYVFPNTVFETRRPQTMKIQIMAVDNSVPQIVTNKGAQTLRILATGHIGFLITNKVLKVEDRDSLHIALKIRITEGPRHGFLIHLGKGNHSISQFTQADIDDMKICYVLRAGDNATSDIFHFTVEDSGGNKLKNQHFRLNWAWISLEQEYYLVNEDSKYLDVILKRRGYLGETSFISISTRDGTAKKDKDFRGKAQKQVQFNPGQTLATWRVRILSDGEHERSESFQIVLSEPVMAVLEFPSVSTVEIIDPGDESTVFIPQSTYTIEEDVGELFIPVRRSGDVSQELMVICYTQQGTATGTAPTSVLSYSDYISRPEDHNSVLRFDKDEREKTCRVVIIDDSLYEEAETFDVLLSMPMGGRIGTEFASTRITIVPDKDDEPAFYFGNDEYYVDESAGYVDVRVWRTGTDLSKAASVTVRSRKSESRTAEAGVDYVGISRNLDFAPGVTMQTFRVVILDDLGQPVLEGTEKFELVLRMPMNAALGEPSKATIFINDSVSDLPKMQFKEPVYVVNENDGQISAMIYRSGDIQYTSTVRCYTRQGSAQVMIDFEERPNTDSSIITFLPEAIIKFGETKFSVSEPKDTRQVAVVKIPVIRLGDTSKVSVVRVHTKDGSAISGEDYHPMSEEIEFKEGETQHFVEIEVLFDGVREMREAFTVHLKPDENMVAEIQTAKAIVYIEEMNSMADVTFPSVPQVASLLIYDDTSRAKDRTSPVAGYPVICITACNPKYEDFDKTGSICASENINNTLTKYRWLVSAPTGPDGVTSPMKEVDFDTFFTSSKMITLDSIYFQAGSRVQCAARAVNSDGNEGLELMSPIVTISTSEGLCQPRVSGVVGAEPFSAKLRYTGPEDPAYANLIKLTVTMPHIDGMLPVISTRELSNFELTLSPDGTRVGNHKCSNLLDYTEVKTHHGFLTDATKNSNVIGETIPYQYSPAIRGFSTLRFYRNLNLEACLWEFVSYYDMSELLTDCGGTIGTDGQVLNLVQSYVTLRVPLYVSYVFHSPVGVGGWQHFDLQSELRLTFVYDTAILWKDGIGSPPEAELQGSLYPTSMRISEEGRLVVNFKTEARFHGLFVMSHPASSLTSMVMSADHPSLTFSLSLIRSEPTYNQPVQQWSFVSDFAVRDYSGTYTVKLIACTTAPHQEFSLPVICNPREPITFDLDIRFQQVSDPVAAEFSLNTQMFLLSKKTLWLSDGSMGFGQESDVAFSEGDVIYGRVMVDPVQNLGDSFYCSIEKVFLCTGADGYVPKYNPSNTEYGCLADSPSLLYRFKIVDKAQPETQATSFGDVLFNAKLAIDDPEAISLVKQPGSDGFKVDSTPLFQVSLGREWYVHTIYTVRSKENANRGIGKRSVEQQYHSLFSGGSPVASTQRRHKRGVVGAPELAKDIGVENNRGTNIQHIALDRTSKKQVPQREVVVSGVLPREQNSQGSGVSVVTIIGGAAAIFLAICLIAIIILLLKRRHNSEKKEAAKKSGSNEPMMLPNNCTSDSSEV</sequence>
<evidence type="ECO:0000256" key="5">
    <source>
        <dbReference type="ARBA" id="ARBA00022837"/>
    </source>
</evidence>
<dbReference type="PANTHER" id="PTHR45739">
    <property type="entry name" value="MATRIX PROTEIN, PUTATIVE-RELATED"/>
    <property type="match status" value="1"/>
</dbReference>
<feature type="repeat" description="CSPG" evidence="8">
    <location>
        <begin position="421"/>
        <end position="519"/>
    </location>
</feature>
<keyword evidence="7" id="KW-0325">Glycoprotein</keyword>
<feature type="domain" description="Calx-beta" evidence="12">
    <location>
        <begin position="1867"/>
        <end position="1978"/>
    </location>
</feature>
<keyword evidence="4" id="KW-0677">Repeat</keyword>
<dbReference type="InterPro" id="IPR051561">
    <property type="entry name" value="FRAS1_ECM"/>
</dbReference>
<evidence type="ECO:0000256" key="9">
    <source>
        <dbReference type="SAM" id="MobiDB-lite"/>
    </source>
</evidence>
<feature type="signal peptide" evidence="11">
    <location>
        <begin position="1"/>
        <end position="27"/>
    </location>
</feature>
<keyword evidence="3 11" id="KW-0732">Signal</keyword>
<feature type="compositionally biased region" description="Polar residues" evidence="9">
    <location>
        <begin position="3104"/>
        <end position="3113"/>
    </location>
</feature>